<dbReference type="RefSeq" id="WP_007956768.1">
    <property type="nucleotide sequence ID" value="NZ_CP010978.1"/>
</dbReference>
<accession>I9NR86</accession>
<keyword evidence="1" id="KW-0472">Membrane</keyword>
<name>I9NR86_9FIRM</name>
<dbReference type="EMBL" id="CP010978">
    <property type="protein sequence ID" value="AJQ26738.1"/>
    <property type="molecule type" value="Genomic_DNA"/>
</dbReference>
<protein>
    <submittedName>
        <fullName evidence="2">Uncharacterized protein</fullName>
    </submittedName>
</protein>
<reference evidence="2 3" key="1">
    <citation type="journal article" date="2015" name="Genome Announc.">
        <title>Complete Genome Sequence of Pelosinus fermentans JBW45, a Member of a Remarkably Competitive Group of Negativicutes in the Firmicutes Phylum.</title>
        <authorList>
            <person name="De Leon K.B."/>
            <person name="Utturkar S.M."/>
            <person name="Camilleri L.B."/>
            <person name="Elias D.A."/>
            <person name="Arkin A.P."/>
            <person name="Fields M.W."/>
            <person name="Brown S.D."/>
            <person name="Wall J.D."/>
        </authorList>
    </citation>
    <scope>NUCLEOTIDE SEQUENCE [LARGE SCALE GENOMIC DNA]</scope>
    <source>
        <strain evidence="2 3">JBW45</strain>
    </source>
</reference>
<gene>
    <name evidence="2" type="ORF">JBW_01386</name>
</gene>
<evidence type="ECO:0000313" key="2">
    <source>
        <dbReference type="EMBL" id="AJQ26738.1"/>
    </source>
</evidence>
<dbReference type="Proteomes" id="UP000005361">
    <property type="component" value="Chromosome"/>
</dbReference>
<sequence>MDVVKYAFFSYGLTAVISLLVMGVIVVISKALSNTEEQKEM</sequence>
<evidence type="ECO:0000313" key="3">
    <source>
        <dbReference type="Proteomes" id="UP000005361"/>
    </source>
</evidence>
<dbReference type="HOGENOM" id="CLU_217515_2_0_9"/>
<feature type="transmembrane region" description="Helical" evidence="1">
    <location>
        <begin position="6"/>
        <end position="32"/>
    </location>
</feature>
<evidence type="ECO:0000256" key="1">
    <source>
        <dbReference type="SAM" id="Phobius"/>
    </source>
</evidence>
<dbReference type="KEGG" id="pft:JBW_01386"/>
<keyword evidence="1" id="KW-0812">Transmembrane</keyword>
<reference evidence="3" key="2">
    <citation type="submission" date="2015-02" db="EMBL/GenBank/DDBJ databases">
        <title>Complete Genome Sequence of Pelosinus fermentans JBW45.</title>
        <authorList>
            <person name="De Leon K.B."/>
            <person name="Utturkar S.M."/>
            <person name="Camilleri L.B."/>
            <person name="Arkin A.P."/>
            <person name="Fields M.W."/>
            <person name="Brown S.D."/>
            <person name="Wall J.D."/>
        </authorList>
    </citation>
    <scope>NUCLEOTIDE SEQUENCE [LARGE SCALE GENOMIC DNA]</scope>
    <source>
        <strain evidence="3">JBW45</strain>
    </source>
</reference>
<dbReference type="AlphaFoldDB" id="I9NR86"/>
<organism evidence="2 3">
    <name type="scientific">Pelosinus fermentans JBW45</name>
    <dbReference type="NCBI Taxonomy" id="1192197"/>
    <lineage>
        <taxon>Bacteria</taxon>
        <taxon>Bacillati</taxon>
        <taxon>Bacillota</taxon>
        <taxon>Negativicutes</taxon>
        <taxon>Selenomonadales</taxon>
        <taxon>Sporomusaceae</taxon>
        <taxon>Pelosinus</taxon>
    </lineage>
</organism>
<keyword evidence="1" id="KW-1133">Transmembrane helix</keyword>
<dbReference type="STRING" id="1192197.JBW_01386"/>
<proteinExistence type="predicted"/>